<evidence type="ECO:0000256" key="1">
    <source>
        <dbReference type="SAM" id="Phobius"/>
    </source>
</evidence>
<feature type="transmembrane region" description="Helical" evidence="1">
    <location>
        <begin position="9"/>
        <end position="27"/>
    </location>
</feature>
<reference evidence="2 3" key="1">
    <citation type="submission" date="2024-01" db="EMBL/GenBank/DDBJ databases">
        <title>Complete Genome Sequence of Alkalicoccus halolimnae BZ-SZ-XJ29T, a Moderately Halophilic Bacterium Isolated from a Salt Lake.</title>
        <authorList>
            <person name="Zhao B."/>
        </authorList>
    </citation>
    <scope>NUCLEOTIDE SEQUENCE [LARGE SCALE GENOMIC DNA]</scope>
    <source>
        <strain evidence="2 3">BZ-SZ-XJ29</strain>
    </source>
</reference>
<keyword evidence="1" id="KW-0812">Transmembrane</keyword>
<keyword evidence="1" id="KW-1133">Transmembrane helix</keyword>
<dbReference type="KEGG" id="ahal:FTX54_004260"/>
<sequence length="65" mass="7656">MLNSKEDQPYLIAGFSILTLWFASVLYRGDTMPQMESFIILALAAIIVWFPKIKRLFKRLFNIFK</sequence>
<evidence type="ECO:0000313" key="2">
    <source>
        <dbReference type="EMBL" id="WWD80778.1"/>
    </source>
</evidence>
<keyword evidence="3" id="KW-1185">Reference proteome</keyword>
<organism evidence="2 3">
    <name type="scientific">Alkalicoccus halolimnae</name>
    <dbReference type="NCBI Taxonomy" id="1667239"/>
    <lineage>
        <taxon>Bacteria</taxon>
        <taxon>Bacillati</taxon>
        <taxon>Bacillota</taxon>
        <taxon>Bacilli</taxon>
        <taxon>Bacillales</taxon>
        <taxon>Bacillaceae</taxon>
        <taxon>Alkalicoccus</taxon>
    </lineage>
</organism>
<dbReference type="AlphaFoldDB" id="A0A5C7FLB9"/>
<dbReference type="Proteomes" id="UP000321816">
    <property type="component" value="Chromosome"/>
</dbReference>
<dbReference type="EMBL" id="CP144914">
    <property type="protein sequence ID" value="WWD80778.1"/>
    <property type="molecule type" value="Genomic_DNA"/>
</dbReference>
<evidence type="ECO:0000313" key="3">
    <source>
        <dbReference type="Proteomes" id="UP000321816"/>
    </source>
</evidence>
<gene>
    <name evidence="2" type="ORF">FTX54_004260</name>
</gene>
<protein>
    <submittedName>
        <fullName evidence="2">Uncharacterized protein</fullName>
    </submittedName>
</protein>
<dbReference type="RefSeq" id="WP_147803297.1">
    <property type="nucleotide sequence ID" value="NZ_CP144914.1"/>
</dbReference>
<keyword evidence="1" id="KW-0472">Membrane</keyword>
<accession>A0A5C7FLB9</accession>
<name>A0A5C7FLB9_9BACI</name>
<proteinExistence type="predicted"/>
<feature type="transmembrane region" description="Helical" evidence="1">
    <location>
        <begin position="33"/>
        <end position="50"/>
    </location>
</feature>